<evidence type="ECO:0000256" key="7">
    <source>
        <dbReference type="ARBA" id="ARBA00023303"/>
    </source>
</evidence>
<feature type="transmembrane region" description="Helical" evidence="10">
    <location>
        <begin position="6"/>
        <end position="27"/>
    </location>
</feature>
<dbReference type="AlphaFoldDB" id="A0A812CNL4"/>
<feature type="domain" description="Potassium channel" evidence="11">
    <location>
        <begin position="94"/>
        <end position="153"/>
    </location>
</feature>
<keyword evidence="3 8" id="KW-0812">Transmembrane</keyword>
<evidence type="ECO:0000313" key="13">
    <source>
        <dbReference type="Proteomes" id="UP000597762"/>
    </source>
</evidence>
<feature type="transmembrane region" description="Helical" evidence="10">
    <location>
        <begin position="126"/>
        <end position="149"/>
    </location>
</feature>
<dbReference type="SUPFAM" id="SSF81324">
    <property type="entry name" value="Voltage-gated potassium channels"/>
    <property type="match status" value="2"/>
</dbReference>
<dbReference type="PANTHER" id="PTHR11003">
    <property type="entry name" value="POTASSIUM CHANNEL, SUBFAMILY K"/>
    <property type="match status" value="1"/>
</dbReference>
<dbReference type="GO" id="GO:0022841">
    <property type="term" value="F:potassium ion leak channel activity"/>
    <property type="evidence" value="ECO:0007669"/>
    <property type="project" value="TreeGrafter"/>
</dbReference>
<comment type="similarity">
    <text evidence="8">Belongs to the two pore domain potassium channel (TC 1.A.1.8) family.</text>
</comment>
<keyword evidence="5 8" id="KW-0406">Ion transport</keyword>
<evidence type="ECO:0000256" key="1">
    <source>
        <dbReference type="ARBA" id="ARBA00004141"/>
    </source>
</evidence>
<feature type="coiled-coil region" evidence="9">
    <location>
        <begin position="421"/>
        <end position="450"/>
    </location>
</feature>
<evidence type="ECO:0000256" key="6">
    <source>
        <dbReference type="ARBA" id="ARBA00023136"/>
    </source>
</evidence>
<keyword evidence="13" id="KW-1185">Reference proteome</keyword>
<feature type="domain" description="Potassium channel" evidence="11">
    <location>
        <begin position="327"/>
        <end position="407"/>
    </location>
</feature>
<comment type="caution">
    <text evidence="12">The sequence shown here is derived from an EMBL/GenBank/DDBJ whole genome shotgun (WGS) entry which is preliminary data.</text>
</comment>
<organism evidence="12 13">
    <name type="scientific">Acanthosepion pharaonis</name>
    <name type="common">Pharaoh cuttlefish</name>
    <name type="synonym">Sepia pharaonis</name>
    <dbReference type="NCBI Taxonomy" id="158019"/>
    <lineage>
        <taxon>Eukaryota</taxon>
        <taxon>Metazoa</taxon>
        <taxon>Spiralia</taxon>
        <taxon>Lophotrochozoa</taxon>
        <taxon>Mollusca</taxon>
        <taxon>Cephalopoda</taxon>
        <taxon>Coleoidea</taxon>
        <taxon>Decapodiformes</taxon>
        <taxon>Sepiida</taxon>
        <taxon>Sepiina</taxon>
        <taxon>Sepiidae</taxon>
        <taxon>Acanthosepion</taxon>
    </lineage>
</organism>
<dbReference type="GO" id="GO:0005886">
    <property type="term" value="C:plasma membrane"/>
    <property type="evidence" value="ECO:0007669"/>
    <property type="project" value="TreeGrafter"/>
</dbReference>
<feature type="transmembrane region" description="Helical" evidence="10">
    <location>
        <begin position="383"/>
        <end position="403"/>
    </location>
</feature>
<reference evidence="12" key="1">
    <citation type="submission" date="2021-01" db="EMBL/GenBank/DDBJ databases">
        <authorList>
            <person name="Li R."/>
            <person name="Bekaert M."/>
        </authorList>
    </citation>
    <scope>NUCLEOTIDE SEQUENCE</scope>
    <source>
        <strain evidence="12">Farmed</strain>
    </source>
</reference>
<dbReference type="PRINTS" id="PR01333">
    <property type="entry name" value="2POREKCHANEL"/>
</dbReference>
<feature type="transmembrane region" description="Helical" evidence="10">
    <location>
        <begin position="321"/>
        <end position="342"/>
    </location>
</feature>
<evidence type="ECO:0000256" key="8">
    <source>
        <dbReference type="RuleBase" id="RU003857"/>
    </source>
</evidence>
<evidence type="ECO:0000256" key="2">
    <source>
        <dbReference type="ARBA" id="ARBA00022448"/>
    </source>
</evidence>
<keyword evidence="7 8" id="KW-0407">Ion channel</keyword>
<name>A0A812CNL4_ACAPH</name>
<evidence type="ECO:0000313" key="12">
    <source>
        <dbReference type="EMBL" id="CAE1274519.1"/>
    </source>
</evidence>
<gene>
    <name evidence="12" type="ORF">SPHA_38916</name>
</gene>
<evidence type="ECO:0000256" key="10">
    <source>
        <dbReference type="SAM" id="Phobius"/>
    </source>
</evidence>
<evidence type="ECO:0000259" key="11">
    <source>
        <dbReference type="Pfam" id="PF07885"/>
    </source>
</evidence>
<dbReference type="InterPro" id="IPR003280">
    <property type="entry name" value="2pore_dom_K_chnl"/>
</dbReference>
<evidence type="ECO:0000256" key="4">
    <source>
        <dbReference type="ARBA" id="ARBA00022989"/>
    </source>
</evidence>
<feature type="transmembrane region" description="Helical" evidence="10">
    <location>
        <begin position="348"/>
        <end position="371"/>
    </location>
</feature>
<keyword evidence="9" id="KW-0175">Coiled coil</keyword>
<evidence type="ECO:0000256" key="9">
    <source>
        <dbReference type="SAM" id="Coils"/>
    </source>
</evidence>
<dbReference type="OrthoDB" id="297496at2759"/>
<dbReference type="PANTHER" id="PTHR11003:SF334">
    <property type="entry name" value="FI03418P"/>
    <property type="match status" value="1"/>
</dbReference>
<dbReference type="EMBL" id="CAHIKZ030001790">
    <property type="protein sequence ID" value="CAE1274519.1"/>
    <property type="molecule type" value="Genomic_DNA"/>
</dbReference>
<keyword evidence="2 8" id="KW-0813">Transport</keyword>
<dbReference type="Pfam" id="PF07885">
    <property type="entry name" value="Ion_trans_2"/>
    <property type="match status" value="2"/>
</dbReference>
<keyword evidence="4 10" id="KW-1133">Transmembrane helix</keyword>
<evidence type="ECO:0000256" key="5">
    <source>
        <dbReference type="ARBA" id="ARBA00023065"/>
    </source>
</evidence>
<sequence>MFIFSHVGLTGCVVGYSILGGWIFKGIEAPYERELRRQAGEIREKYTLKIVKVSEEALRDGQNLSNASADLVQEFEEEIVRFTDATGWDGSEEEEEVKWSYSGALLYSVTVITTIGYGHIAPKTKWGRIITMIYAIFGIPLTILCLSIIGSSMASVFKFVYKNICLGCYRQCRRFRAYLDSDEGIPLDAATAAAAAVPNVLVAAGVAAAAEEANIAAKTGLPSEKQTVDLQKGQEIWAVHRTWPNGGDYRRNSSYMRSIPGRGDEECLERAYLAAIGNNEDEEIGTREQNEECDVVNSPSEIELEDSICEKRNGDVVRVPVFVSLLVFAAYIFLGAVLFSLWEKDWDYLVGSYFCFITLSTIGFGDVVPGSTGDSWASAKKQALCSIYLLFGMAMTVMCIKLMQQEVRSIFTNLGRKIGLIETEDEEIKRKRKEIKLKEVKENVSETQNYDKTSDTVVSLQ</sequence>
<dbReference type="GO" id="GO:0015271">
    <property type="term" value="F:outward rectifier potassium channel activity"/>
    <property type="evidence" value="ECO:0007669"/>
    <property type="project" value="TreeGrafter"/>
</dbReference>
<proteinExistence type="inferred from homology"/>
<dbReference type="Gene3D" id="1.10.287.70">
    <property type="match status" value="1"/>
</dbReference>
<feature type="transmembrane region" description="Helical" evidence="10">
    <location>
        <begin position="99"/>
        <end position="120"/>
    </location>
</feature>
<protein>
    <recommendedName>
        <fullName evidence="11">Potassium channel domain-containing protein</fullName>
    </recommendedName>
</protein>
<keyword evidence="6 10" id="KW-0472">Membrane</keyword>
<dbReference type="GO" id="GO:0030322">
    <property type="term" value="P:stabilization of membrane potential"/>
    <property type="evidence" value="ECO:0007669"/>
    <property type="project" value="TreeGrafter"/>
</dbReference>
<evidence type="ECO:0000256" key="3">
    <source>
        <dbReference type="ARBA" id="ARBA00022692"/>
    </source>
</evidence>
<accession>A0A812CNL4</accession>
<dbReference type="Proteomes" id="UP000597762">
    <property type="component" value="Unassembled WGS sequence"/>
</dbReference>
<comment type="subcellular location">
    <subcellularLocation>
        <location evidence="1">Membrane</location>
        <topology evidence="1">Multi-pass membrane protein</topology>
    </subcellularLocation>
</comment>
<dbReference type="InterPro" id="IPR013099">
    <property type="entry name" value="K_chnl_dom"/>
</dbReference>